<evidence type="ECO:0008006" key="4">
    <source>
        <dbReference type="Google" id="ProtNLM"/>
    </source>
</evidence>
<dbReference type="AlphaFoldDB" id="A0A8T1PLK9"/>
<accession>A0A8T1PLK9</accession>
<dbReference type="GO" id="GO:0009535">
    <property type="term" value="C:chloroplast thylakoid membrane"/>
    <property type="evidence" value="ECO:0007669"/>
    <property type="project" value="TreeGrafter"/>
</dbReference>
<dbReference type="GO" id="GO:0032544">
    <property type="term" value="P:plastid translation"/>
    <property type="evidence" value="ECO:0007669"/>
    <property type="project" value="TreeGrafter"/>
</dbReference>
<dbReference type="Proteomes" id="UP000811246">
    <property type="component" value="Chromosome 9"/>
</dbReference>
<comment type="caution">
    <text evidence="1">The sequence shown here is derived from an EMBL/GenBank/DDBJ whole genome shotgun (WGS) entry which is preliminary data.</text>
</comment>
<sequence>MAVQSLSFSPSLSSSSLSLSSSVSSSTWAITAGTPAYRFLMNPIDRHAKSFDGVCICAPTVTNKRAGIIAYVSLEVADGGGSQSESDDEVDLAFEKLPVDPKLQRKLEHKMRLKLSKKIRIRGKKLQRKRRMRKRGGWPPSR</sequence>
<gene>
    <name evidence="1" type="ORF">CIPAW_09G163900</name>
    <name evidence="2" type="ORF">I3842_09G164500</name>
</gene>
<proteinExistence type="predicted"/>
<reference evidence="1" key="1">
    <citation type="submission" date="2020-12" db="EMBL/GenBank/DDBJ databases">
        <title>WGS assembly of Carya illinoinensis cv. Pawnee.</title>
        <authorList>
            <person name="Platts A."/>
            <person name="Shu S."/>
            <person name="Wright S."/>
            <person name="Barry K."/>
            <person name="Edger P."/>
            <person name="Pires J.C."/>
            <person name="Schmutz J."/>
        </authorList>
    </citation>
    <scope>NUCLEOTIDE SEQUENCE</scope>
    <source>
        <tissue evidence="1">Leaf</tissue>
    </source>
</reference>
<protein>
    <recommendedName>
        <fullName evidence="4">50S ribosomal protein 5, chloroplastic</fullName>
    </recommendedName>
</protein>
<organism evidence="1 3">
    <name type="scientific">Carya illinoinensis</name>
    <name type="common">Pecan</name>
    <dbReference type="NCBI Taxonomy" id="32201"/>
    <lineage>
        <taxon>Eukaryota</taxon>
        <taxon>Viridiplantae</taxon>
        <taxon>Streptophyta</taxon>
        <taxon>Embryophyta</taxon>
        <taxon>Tracheophyta</taxon>
        <taxon>Spermatophyta</taxon>
        <taxon>Magnoliopsida</taxon>
        <taxon>eudicotyledons</taxon>
        <taxon>Gunneridae</taxon>
        <taxon>Pentapetalae</taxon>
        <taxon>rosids</taxon>
        <taxon>fabids</taxon>
        <taxon>Fagales</taxon>
        <taxon>Juglandaceae</taxon>
        <taxon>Carya</taxon>
    </lineage>
</organism>
<dbReference type="PANTHER" id="PTHR34678:SF4">
    <property type="entry name" value="50S RIBOSOMAL PROTEIN 5, CHLOROPLASTIC"/>
    <property type="match status" value="1"/>
</dbReference>
<evidence type="ECO:0000313" key="2">
    <source>
        <dbReference type="EMBL" id="KAG6696743.1"/>
    </source>
</evidence>
<dbReference type="Proteomes" id="UP000811609">
    <property type="component" value="Chromosome 9"/>
</dbReference>
<keyword evidence="3" id="KW-1185">Reference proteome</keyword>
<dbReference type="PANTHER" id="PTHR34678">
    <property type="entry name" value="50S RIBOSOMAL PROTEIN 5, CHLOROPLASTIC"/>
    <property type="match status" value="1"/>
</dbReference>
<dbReference type="OrthoDB" id="782293at2759"/>
<dbReference type="EMBL" id="CM031833">
    <property type="protein sequence ID" value="KAG6696743.1"/>
    <property type="molecule type" value="Genomic_DNA"/>
</dbReference>
<reference evidence="2" key="2">
    <citation type="submission" date="2021-01" db="EMBL/GenBank/DDBJ databases">
        <authorList>
            <person name="Lovell J.T."/>
            <person name="Bentley N."/>
            <person name="Bhattarai G."/>
            <person name="Jenkins J.W."/>
            <person name="Sreedasyam A."/>
            <person name="Alarcon Y."/>
            <person name="Bock C."/>
            <person name="Boston L."/>
            <person name="Carlson J."/>
            <person name="Cervantes K."/>
            <person name="Clermont K."/>
            <person name="Krom N."/>
            <person name="Kubenka K."/>
            <person name="Mamidi S."/>
            <person name="Mattison C."/>
            <person name="Monteros M."/>
            <person name="Pisani C."/>
            <person name="Plott C."/>
            <person name="Rajasekar S."/>
            <person name="Rhein H.S."/>
            <person name="Rohla C."/>
            <person name="Song M."/>
            <person name="Hilaire R.S."/>
            <person name="Shu S."/>
            <person name="Wells L."/>
            <person name="Wang X."/>
            <person name="Webber J."/>
            <person name="Heerema R.J."/>
            <person name="Klein P."/>
            <person name="Conner P."/>
            <person name="Grauke L."/>
            <person name="Grimwood J."/>
            <person name="Schmutz J."/>
            <person name="Randall J.J."/>
        </authorList>
    </citation>
    <scope>NUCLEOTIDE SEQUENCE</scope>
    <source>
        <tissue evidence="2">Leaf</tissue>
    </source>
</reference>
<dbReference type="InterPro" id="IPR040307">
    <property type="entry name" value="Ribosomal_cL37"/>
</dbReference>
<name>A0A8T1PLK9_CARIL</name>
<evidence type="ECO:0000313" key="3">
    <source>
        <dbReference type="Proteomes" id="UP000811609"/>
    </source>
</evidence>
<evidence type="ECO:0000313" key="1">
    <source>
        <dbReference type="EMBL" id="KAG6642764.1"/>
    </source>
</evidence>
<dbReference type="EMBL" id="CM031817">
    <property type="protein sequence ID" value="KAG6642764.1"/>
    <property type="molecule type" value="Genomic_DNA"/>
</dbReference>